<organism evidence="3 4">
    <name type="scientific">Palleronia pontilimi</name>
    <dbReference type="NCBI Taxonomy" id="1964209"/>
    <lineage>
        <taxon>Bacteria</taxon>
        <taxon>Pseudomonadati</taxon>
        <taxon>Pseudomonadota</taxon>
        <taxon>Alphaproteobacteria</taxon>
        <taxon>Rhodobacterales</taxon>
        <taxon>Roseobacteraceae</taxon>
        <taxon>Palleronia</taxon>
    </lineage>
</organism>
<evidence type="ECO:0000259" key="2">
    <source>
        <dbReference type="Pfam" id="PF03886"/>
    </source>
</evidence>
<accession>A0A934IKJ5</accession>
<dbReference type="SUPFAM" id="SSF159594">
    <property type="entry name" value="XCC0632-like"/>
    <property type="match status" value="1"/>
</dbReference>
<dbReference type="InterPro" id="IPR005586">
    <property type="entry name" value="ABC_trans_aux"/>
</dbReference>
<comment type="caution">
    <text evidence="3">The sequence shown here is derived from an EMBL/GenBank/DDBJ whole genome shotgun (WGS) entry which is preliminary data.</text>
</comment>
<protein>
    <submittedName>
        <fullName evidence="3">Membrane integrity-associated transporter subunit PqiC</fullName>
    </submittedName>
</protein>
<evidence type="ECO:0000313" key="4">
    <source>
        <dbReference type="Proteomes" id="UP000642488"/>
    </source>
</evidence>
<dbReference type="Proteomes" id="UP000642488">
    <property type="component" value="Unassembled WGS sequence"/>
</dbReference>
<reference evidence="3" key="1">
    <citation type="submission" date="2020-12" db="EMBL/GenBank/DDBJ databases">
        <title>Bacterial taxonomy.</title>
        <authorList>
            <person name="Pan X."/>
        </authorList>
    </citation>
    <scope>NUCLEOTIDE SEQUENCE</scope>
    <source>
        <strain evidence="3">KCTC 52957</strain>
    </source>
</reference>
<name>A0A934IKJ5_9RHOB</name>
<feature type="chain" id="PRO_5036736071" evidence="1">
    <location>
        <begin position="28"/>
        <end position="206"/>
    </location>
</feature>
<keyword evidence="4" id="KW-1185">Reference proteome</keyword>
<keyword evidence="1" id="KW-0732">Signal</keyword>
<feature type="signal peptide" evidence="1">
    <location>
        <begin position="1"/>
        <end position="27"/>
    </location>
</feature>
<dbReference type="EMBL" id="JAEKPD010000013">
    <property type="protein sequence ID" value="MBJ3763679.1"/>
    <property type="molecule type" value="Genomic_DNA"/>
</dbReference>
<dbReference type="Gene3D" id="3.40.50.10610">
    <property type="entry name" value="ABC-type transport auxiliary lipoprotein component"/>
    <property type="match status" value="1"/>
</dbReference>
<evidence type="ECO:0000313" key="3">
    <source>
        <dbReference type="EMBL" id="MBJ3763679.1"/>
    </source>
</evidence>
<dbReference type="AlphaFoldDB" id="A0A934IKJ5"/>
<dbReference type="Pfam" id="PF03886">
    <property type="entry name" value="ABC_trans_aux"/>
    <property type="match status" value="1"/>
</dbReference>
<gene>
    <name evidence="3" type="ORF">ILP92_13055</name>
</gene>
<dbReference type="RefSeq" id="WP_198916853.1">
    <property type="nucleotide sequence ID" value="NZ_JAEKPD010000013.1"/>
</dbReference>
<feature type="domain" description="ABC-type transport auxiliary lipoprotein component" evidence="2">
    <location>
        <begin position="39"/>
        <end position="199"/>
    </location>
</feature>
<evidence type="ECO:0000256" key="1">
    <source>
        <dbReference type="SAM" id="SignalP"/>
    </source>
</evidence>
<proteinExistence type="predicted"/>
<sequence>MMPPSDLTRRAALLGGVCALGGCSALASLDAASQPLDTYDLSPRAGATAGRRTSRTLVVAQPDAPAAIASDRIMVKPDAVSVTYLPDARWTDELPLVIQSLLIRSISGTGRVGYVGPAQGGPVPDTALLVRVDAFQVDIGPDGGATARIDMALTLLRDRDQRVIATRSFAQAGSAASDAPAAIVAAFQALLDTLLPAMADWAVQRV</sequence>